<evidence type="ECO:0000313" key="1">
    <source>
        <dbReference type="EMBL" id="KAK7846869.1"/>
    </source>
</evidence>
<sequence length="109" mass="11014">MLGTRENKIGVSRTSSVFGGSRTRSVLGRSVLGGDDLDGGADELPAATMGVGSSSRSLASLALSKAAKPLIAPSIPTTIQMMSFPTITFAPLITSESNDPVVVASSTTS</sequence>
<name>A0AAW0L7R6_QUESU</name>
<reference evidence="1 2" key="1">
    <citation type="journal article" date="2018" name="Sci. Data">
        <title>The draft genome sequence of cork oak.</title>
        <authorList>
            <person name="Ramos A.M."/>
            <person name="Usie A."/>
            <person name="Barbosa P."/>
            <person name="Barros P.M."/>
            <person name="Capote T."/>
            <person name="Chaves I."/>
            <person name="Simoes F."/>
            <person name="Abreu I."/>
            <person name="Carrasquinho I."/>
            <person name="Faro C."/>
            <person name="Guimaraes J.B."/>
            <person name="Mendonca D."/>
            <person name="Nobrega F."/>
            <person name="Rodrigues L."/>
            <person name="Saibo N.J.M."/>
            <person name="Varela M.C."/>
            <person name="Egas C."/>
            <person name="Matos J."/>
            <person name="Miguel C.M."/>
            <person name="Oliveira M.M."/>
            <person name="Ricardo C.P."/>
            <person name="Goncalves S."/>
        </authorList>
    </citation>
    <scope>NUCLEOTIDE SEQUENCE [LARGE SCALE GENOMIC DNA]</scope>
    <source>
        <strain evidence="2">cv. HL8</strain>
    </source>
</reference>
<protein>
    <submittedName>
        <fullName evidence="1">Uncharacterized protein</fullName>
    </submittedName>
</protein>
<keyword evidence="2" id="KW-1185">Reference proteome</keyword>
<proteinExistence type="predicted"/>
<evidence type="ECO:0000313" key="2">
    <source>
        <dbReference type="Proteomes" id="UP000237347"/>
    </source>
</evidence>
<gene>
    <name evidence="1" type="ORF">CFP56_007362</name>
</gene>
<dbReference type="EMBL" id="PKMF04000149">
    <property type="protein sequence ID" value="KAK7846869.1"/>
    <property type="molecule type" value="Genomic_DNA"/>
</dbReference>
<dbReference type="Proteomes" id="UP000237347">
    <property type="component" value="Unassembled WGS sequence"/>
</dbReference>
<comment type="caution">
    <text evidence="1">The sequence shown here is derived from an EMBL/GenBank/DDBJ whole genome shotgun (WGS) entry which is preliminary data.</text>
</comment>
<organism evidence="1 2">
    <name type="scientific">Quercus suber</name>
    <name type="common">Cork oak</name>
    <dbReference type="NCBI Taxonomy" id="58331"/>
    <lineage>
        <taxon>Eukaryota</taxon>
        <taxon>Viridiplantae</taxon>
        <taxon>Streptophyta</taxon>
        <taxon>Embryophyta</taxon>
        <taxon>Tracheophyta</taxon>
        <taxon>Spermatophyta</taxon>
        <taxon>Magnoliopsida</taxon>
        <taxon>eudicotyledons</taxon>
        <taxon>Gunneridae</taxon>
        <taxon>Pentapetalae</taxon>
        <taxon>rosids</taxon>
        <taxon>fabids</taxon>
        <taxon>Fagales</taxon>
        <taxon>Fagaceae</taxon>
        <taxon>Quercus</taxon>
    </lineage>
</organism>
<accession>A0AAW0L7R6</accession>
<dbReference type="AlphaFoldDB" id="A0AAW0L7R6"/>